<dbReference type="STRING" id="440168.SAMN04487974_102361"/>
<sequence>MLLDIQFLDDATRPRAPKLENLTIEQRAPGRHLKMIHDHLRQNMQVLRRMVDEVAAGEKIVAEVEAEAEALTMVSNYRQFGNLCGQHCNIVNTHHSIEDAHIFPALSEKGEAWKKVTDRLIAEHEVVHALLVKLVDALNALARDSSRENFHAAREVNDALERVLLSHLGYEEDEIGDALGYFRIGV</sequence>
<dbReference type="OrthoDB" id="9775082at2"/>
<reference evidence="2 3" key="1">
    <citation type="submission" date="2016-10" db="EMBL/GenBank/DDBJ databases">
        <authorList>
            <person name="de Groot N.N."/>
        </authorList>
    </citation>
    <scope>NUCLEOTIDE SEQUENCE [LARGE SCALE GENOMIC DNA]</scope>
    <source>
        <strain evidence="2 3">CGMCC 1.10267</strain>
    </source>
</reference>
<name>A0A1G7TVS1_9HYPH</name>
<organism evidence="2 3">
    <name type="scientific">Pelagibacterium luteolum</name>
    <dbReference type="NCBI Taxonomy" id="440168"/>
    <lineage>
        <taxon>Bacteria</taxon>
        <taxon>Pseudomonadati</taxon>
        <taxon>Pseudomonadota</taxon>
        <taxon>Alphaproteobacteria</taxon>
        <taxon>Hyphomicrobiales</taxon>
        <taxon>Devosiaceae</taxon>
        <taxon>Pelagibacterium</taxon>
    </lineage>
</organism>
<evidence type="ECO:0000259" key="1">
    <source>
        <dbReference type="Pfam" id="PF01814"/>
    </source>
</evidence>
<evidence type="ECO:0000313" key="3">
    <source>
        <dbReference type="Proteomes" id="UP000199495"/>
    </source>
</evidence>
<dbReference type="PANTHER" id="PTHR38048:SF1">
    <property type="entry name" value="HEMERYTHRIN-LIKE DOMAIN-CONTAINING PROTEIN"/>
    <property type="match status" value="1"/>
</dbReference>
<evidence type="ECO:0000313" key="2">
    <source>
        <dbReference type="EMBL" id="SDG39124.1"/>
    </source>
</evidence>
<dbReference type="AlphaFoldDB" id="A0A1G7TVS1"/>
<protein>
    <submittedName>
        <fullName evidence="2">Hemerythrin HHE cation binding domain-containing protein</fullName>
    </submittedName>
</protein>
<proteinExistence type="predicted"/>
<dbReference type="PANTHER" id="PTHR38048">
    <property type="entry name" value="EXPRESSED PROTEIN"/>
    <property type="match status" value="1"/>
</dbReference>
<gene>
    <name evidence="2" type="ORF">SAMN04487974_102361</name>
</gene>
<keyword evidence="3" id="KW-1185">Reference proteome</keyword>
<dbReference type="Gene3D" id="1.20.120.520">
    <property type="entry name" value="nmb1532 protein domain like"/>
    <property type="match status" value="1"/>
</dbReference>
<dbReference type="RefSeq" id="WP_090593236.1">
    <property type="nucleotide sequence ID" value="NZ_FNCS01000002.1"/>
</dbReference>
<dbReference type="Proteomes" id="UP000199495">
    <property type="component" value="Unassembled WGS sequence"/>
</dbReference>
<feature type="domain" description="Hemerythrin-like" evidence="1">
    <location>
        <begin position="32"/>
        <end position="176"/>
    </location>
</feature>
<dbReference type="EMBL" id="FNCS01000002">
    <property type="protein sequence ID" value="SDG39124.1"/>
    <property type="molecule type" value="Genomic_DNA"/>
</dbReference>
<dbReference type="Pfam" id="PF01814">
    <property type="entry name" value="Hemerythrin"/>
    <property type="match status" value="1"/>
</dbReference>
<dbReference type="InterPro" id="IPR012312">
    <property type="entry name" value="Hemerythrin-like"/>
</dbReference>
<accession>A0A1G7TVS1</accession>
<dbReference type="InterPro" id="IPR053206">
    <property type="entry name" value="Dimeric_xanthone_biosynth"/>
</dbReference>
<dbReference type="CDD" id="cd12108">
    <property type="entry name" value="Hr-like"/>
    <property type="match status" value="1"/>
</dbReference>